<dbReference type="GO" id="GO:0047545">
    <property type="term" value="F:(S)-2-hydroxyglutarate dehydrogenase activity"/>
    <property type="evidence" value="ECO:0007669"/>
    <property type="project" value="TreeGrafter"/>
</dbReference>
<keyword evidence="2" id="KW-0285">Flavoprotein</keyword>
<protein>
    <submittedName>
        <fullName evidence="7">L-2-hydroxyglutarate oxidase</fullName>
        <ecNumber evidence="7">1.1.3.-</ecNumber>
    </submittedName>
</protein>
<evidence type="ECO:0000256" key="2">
    <source>
        <dbReference type="ARBA" id="ARBA00022630"/>
    </source>
</evidence>
<gene>
    <name evidence="7" type="primary">lhgO</name>
    <name evidence="7" type="ORF">ENI35_01860</name>
</gene>
<evidence type="ECO:0000256" key="5">
    <source>
        <dbReference type="ARBA" id="ARBA00037941"/>
    </source>
</evidence>
<dbReference type="SUPFAM" id="SSF51905">
    <property type="entry name" value="FAD/NAD(P)-binding domain"/>
    <property type="match status" value="1"/>
</dbReference>
<feature type="domain" description="FAD dependent oxidoreductase" evidence="6">
    <location>
        <begin position="10"/>
        <end position="392"/>
    </location>
</feature>
<comment type="cofactor">
    <cofactor evidence="1">
        <name>FAD</name>
        <dbReference type="ChEBI" id="CHEBI:57692"/>
    </cofactor>
</comment>
<dbReference type="EC" id="1.1.3.-" evidence="7"/>
<name>A0A7C1ZE76_DESA2</name>
<proteinExistence type="inferred from homology"/>
<dbReference type="NCBIfam" id="NF008726">
    <property type="entry name" value="PRK11728.1"/>
    <property type="match status" value="1"/>
</dbReference>
<dbReference type="Proteomes" id="UP000885738">
    <property type="component" value="Unassembled WGS sequence"/>
</dbReference>
<dbReference type="EMBL" id="DRIH01000059">
    <property type="protein sequence ID" value="HEC67550.1"/>
    <property type="molecule type" value="Genomic_DNA"/>
</dbReference>
<dbReference type="Pfam" id="PF01266">
    <property type="entry name" value="DAO"/>
    <property type="match status" value="1"/>
</dbReference>
<dbReference type="AlphaFoldDB" id="A0A7C1ZE76"/>
<dbReference type="InterPro" id="IPR036188">
    <property type="entry name" value="FAD/NAD-bd_sf"/>
</dbReference>
<evidence type="ECO:0000256" key="1">
    <source>
        <dbReference type="ARBA" id="ARBA00001974"/>
    </source>
</evidence>
<evidence type="ECO:0000313" key="7">
    <source>
        <dbReference type="EMBL" id="HEC67550.1"/>
    </source>
</evidence>
<keyword evidence="4 7" id="KW-0560">Oxidoreductase</keyword>
<reference evidence="7" key="1">
    <citation type="journal article" date="2020" name="mSystems">
        <title>Genome- and Community-Level Interaction Insights into Carbon Utilization and Element Cycling Functions of Hydrothermarchaeota in Hydrothermal Sediment.</title>
        <authorList>
            <person name="Zhou Z."/>
            <person name="Liu Y."/>
            <person name="Xu W."/>
            <person name="Pan J."/>
            <person name="Luo Z.H."/>
            <person name="Li M."/>
        </authorList>
    </citation>
    <scope>NUCLEOTIDE SEQUENCE [LARGE SCALE GENOMIC DNA]</scope>
    <source>
        <strain evidence="7">HyVt-389</strain>
    </source>
</reference>
<dbReference type="Gene3D" id="3.50.50.60">
    <property type="entry name" value="FAD/NAD(P)-binding domain"/>
    <property type="match status" value="1"/>
</dbReference>
<dbReference type="PANTHER" id="PTHR43104:SF2">
    <property type="entry name" value="L-2-HYDROXYGLUTARATE DEHYDROGENASE, MITOCHONDRIAL"/>
    <property type="match status" value="1"/>
</dbReference>
<sequence>MSKSLNTFYLIIGAGIVGLSVAHCLSKITEEKIIIIDKEKYLGAHASGRNSGVLHAGFYYTPGTLKAKLTKEGNQRLNEYCKEKGLKINECGKVLVCKNEKDLEVLKELENRAVINNVEVHIIDEKQLKEIEPYAKTYKKALYSPTTAVVDPKEILNSMAEDAKRSGVILMRGVKFVNLKNNIAFTSIGKINYKFLINCAGLYADHIAQKMGIGNNYKILPFKGIYFSIKDKKSQLVRSNIYPIPNLNLPFLGVHITKSINGKLYVGPTAIPALGRENYHLFKNINKEILEILRYNLWFFLKNEYNYRRFTFNEIKKYCKYILYKEVSNFVNGISYHDITNSLKVGIRAQLIDIKKKKLIMDFVVKRGENSVHILNAISPAFTCSIPFAKYVVKTFIMSNNNWRN</sequence>
<dbReference type="Gene3D" id="3.30.9.10">
    <property type="entry name" value="D-Amino Acid Oxidase, subunit A, domain 2"/>
    <property type="match status" value="1"/>
</dbReference>
<keyword evidence="3" id="KW-0274">FAD</keyword>
<evidence type="ECO:0000256" key="4">
    <source>
        <dbReference type="ARBA" id="ARBA00023002"/>
    </source>
</evidence>
<dbReference type="PANTHER" id="PTHR43104">
    <property type="entry name" value="L-2-HYDROXYGLUTARATE DEHYDROGENASE, MITOCHONDRIAL"/>
    <property type="match status" value="1"/>
</dbReference>
<evidence type="ECO:0000259" key="6">
    <source>
        <dbReference type="Pfam" id="PF01266"/>
    </source>
</evidence>
<organism evidence="7">
    <name type="scientific">Desulfofervidus auxilii</name>
    <dbReference type="NCBI Taxonomy" id="1621989"/>
    <lineage>
        <taxon>Bacteria</taxon>
        <taxon>Pseudomonadati</taxon>
        <taxon>Thermodesulfobacteriota</taxon>
        <taxon>Candidatus Desulfofervidia</taxon>
        <taxon>Candidatus Desulfofervidales</taxon>
        <taxon>Candidatus Desulfofervidaceae</taxon>
        <taxon>Candidatus Desulfofervidus</taxon>
    </lineage>
</organism>
<evidence type="ECO:0000256" key="3">
    <source>
        <dbReference type="ARBA" id="ARBA00022827"/>
    </source>
</evidence>
<accession>A0A7C1ZE76</accession>
<dbReference type="GO" id="GO:0005737">
    <property type="term" value="C:cytoplasm"/>
    <property type="evidence" value="ECO:0007669"/>
    <property type="project" value="TreeGrafter"/>
</dbReference>
<dbReference type="InterPro" id="IPR006076">
    <property type="entry name" value="FAD-dep_OxRdtase"/>
</dbReference>
<comment type="caution">
    <text evidence="7">The sequence shown here is derived from an EMBL/GenBank/DDBJ whole genome shotgun (WGS) entry which is preliminary data.</text>
</comment>
<comment type="similarity">
    <text evidence="5">Belongs to the L2HGDH family.</text>
</comment>